<reference evidence="2 3" key="1">
    <citation type="journal article" date="2017" name="Gigascience">
        <title>Genome sequence of the small brown planthopper, Laodelphax striatellus.</title>
        <authorList>
            <person name="Zhu J."/>
            <person name="Jiang F."/>
            <person name="Wang X."/>
            <person name="Yang P."/>
            <person name="Bao Y."/>
            <person name="Zhao W."/>
            <person name="Wang W."/>
            <person name="Lu H."/>
            <person name="Wang Q."/>
            <person name="Cui N."/>
            <person name="Li J."/>
            <person name="Chen X."/>
            <person name="Luo L."/>
            <person name="Yu J."/>
            <person name="Kang L."/>
            <person name="Cui F."/>
        </authorList>
    </citation>
    <scope>NUCLEOTIDE SEQUENCE [LARGE SCALE GENOMIC DNA]</scope>
    <source>
        <strain evidence="2">Lst14</strain>
    </source>
</reference>
<gene>
    <name evidence="2" type="ORF">LSTR_LSTR010305</name>
</gene>
<organism evidence="2 3">
    <name type="scientific">Laodelphax striatellus</name>
    <name type="common">Small brown planthopper</name>
    <name type="synonym">Delphax striatella</name>
    <dbReference type="NCBI Taxonomy" id="195883"/>
    <lineage>
        <taxon>Eukaryota</taxon>
        <taxon>Metazoa</taxon>
        <taxon>Ecdysozoa</taxon>
        <taxon>Arthropoda</taxon>
        <taxon>Hexapoda</taxon>
        <taxon>Insecta</taxon>
        <taxon>Pterygota</taxon>
        <taxon>Neoptera</taxon>
        <taxon>Paraneoptera</taxon>
        <taxon>Hemiptera</taxon>
        <taxon>Auchenorrhyncha</taxon>
        <taxon>Fulgoroidea</taxon>
        <taxon>Delphacidae</taxon>
        <taxon>Criomorphinae</taxon>
        <taxon>Laodelphax</taxon>
    </lineage>
</organism>
<dbReference type="Proteomes" id="UP000291343">
    <property type="component" value="Unassembled WGS sequence"/>
</dbReference>
<dbReference type="AlphaFoldDB" id="A0A482XQV3"/>
<dbReference type="EMBL" id="QKKF02002576">
    <property type="protein sequence ID" value="RZF48342.1"/>
    <property type="molecule type" value="Genomic_DNA"/>
</dbReference>
<sequence>MSRPALPVGSSLWSLSSGSGAMRFDPITVLCFLLLPLLAASAALRKSSRQYLPPIPGYVPVYIQDGDIPPDVSSLVRQAAASARDDTASDAAAAADDADAPLKESGHEIVQQLTQGPVARLFLNSVHPPSHNTNKH</sequence>
<evidence type="ECO:0000256" key="1">
    <source>
        <dbReference type="SAM" id="MobiDB-lite"/>
    </source>
</evidence>
<proteinExistence type="predicted"/>
<comment type="caution">
    <text evidence="2">The sequence shown here is derived from an EMBL/GenBank/DDBJ whole genome shotgun (WGS) entry which is preliminary data.</text>
</comment>
<protein>
    <submittedName>
        <fullName evidence="2">Uncharacterized protein</fullName>
    </submittedName>
</protein>
<accession>A0A482XQV3</accession>
<dbReference type="InParanoid" id="A0A482XQV3"/>
<evidence type="ECO:0000313" key="2">
    <source>
        <dbReference type="EMBL" id="RZF48342.1"/>
    </source>
</evidence>
<name>A0A482XQV3_LAOST</name>
<dbReference type="OrthoDB" id="6620644at2759"/>
<evidence type="ECO:0000313" key="3">
    <source>
        <dbReference type="Proteomes" id="UP000291343"/>
    </source>
</evidence>
<keyword evidence="3" id="KW-1185">Reference proteome</keyword>
<feature type="region of interest" description="Disordered" evidence="1">
    <location>
        <begin position="85"/>
        <end position="108"/>
    </location>
</feature>